<accession>A0A1G2K7S1</accession>
<comment type="caution">
    <text evidence="2">The sequence shown here is derived from an EMBL/GenBank/DDBJ whole genome shotgun (WGS) entry which is preliminary data.</text>
</comment>
<proteinExistence type="predicted"/>
<dbReference type="Pfam" id="PF01464">
    <property type="entry name" value="SLT"/>
    <property type="match status" value="1"/>
</dbReference>
<dbReference type="Proteomes" id="UP000178574">
    <property type="component" value="Unassembled WGS sequence"/>
</dbReference>
<sequence>MDVKEFAERTAREAGLRPDLIQNLIRCESEWKLDAKGDNGASYGILQFKAPTFALFSKKYGLEDLEIENPYHQIELASLMIRDGYIIHWKNCGKKLGLIK</sequence>
<dbReference type="InterPro" id="IPR008258">
    <property type="entry name" value="Transglycosylase_SLT_dom_1"/>
</dbReference>
<name>A0A1G2K7S1_9BACT</name>
<evidence type="ECO:0000313" key="3">
    <source>
        <dbReference type="Proteomes" id="UP000178574"/>
    </source>
</evidence>
<dbReference type="Gene3D" id="1.10.530.10">
    <property type="match status" value="1"/>
</dbReference>
<dbReference type="SUPFAM" id="SSF53955">
    <property type="entry name" value="Lysozyme-like"/>
    <property type="match status" value="1"/>
</dbReference>
<evidence type="ECO:0000259" key="1">
    <source>
        <dbReference type="Pfam" id="PF01464"/>
    </source>
</evidence>
<evidence type="ECO:0000313" key="2">
    <source>
        <dbReference type="EMBL" id="OGZ95482.1"/>
    </source>
</evidence>
<protein>
    <recommendedName>
        <fullName evidence="1">Transglycosylase SLT domain-containing protein</fullName>
    </recommendedName>
</protein>
<dbReference type="InterPro" id="IPR023346">
    <property type="entry name" value="Lysozyme-like_dom_sf"/>
</dbReference>
<dbReference type="AlphaFoldDB" id="A0A1G2K7S1"/>
<feature type="domain" description="Transglycosylase SLT" evidence="1">
    <location>
        <begin position="9"/>
        <end position="83"/>
    </location>
</feature>
<organism evidence="2 3">
    <name type="scientific">Candidatus Sungbacteria bacterium RIFCSPHIGHO2_01_FULL_50_25</name>
    <dbReference type="NCBI Taxonomy" id="1802265"/>
    <lineage>
        <taxon>Bacteria</taxon>
        <taxon>Candidatus Sungiibacteriota</taxon>
    </lineage>
</organism>
<gene>
    <name evidence="2" type="ORF">A2847_00470</name>
</gene>
<reference evidence="2 3" key="1">
    <citation type="journal article" date="2016" name="Nat. Commun.">
        <title>Thousands of microbial genomes shed light on interconnected biogeochemical processes in an aquifer system.</title>
        <authorList>
            <person name="Anantharaman K."/>
            <person name="Brown C.T."/>
            <person name="Hug L.A."/>
            <person name="Sharon I."/>
            <person name="Castelle C.J."/>
            <person name="Probst A.J."/>
            <person name="Thomas B.C."/>
            <person name="Singh A."/>
            <person name="Wilkins M.J."/>
            <person name="Karaoz U."/>
            <person name="Brodie E.L."/>
            <person name="Williams K.H."/>
            <person name="Hubbard S.S."/>
            <person name="Banfield J.F."/>
        </authorList>
    </citation>
    <scope>NUCLEOTIDE SEQUENCE [LARGE SCALE GENOMIC DNA]</scope>
</reference>
<dbReference type="EMBL" id="MHQD01000032">
    <property type="protein sequence ID" value="OGZ95482.1"/>
    <property type="molecule type" value="Genomic_DNA"/>
</dbReference>